<feature type="compositionally biased region" description="Basic and acidic residues" evidence="1">
    <location>
        <begin position="1"/>
        <end position="12"/>
    </location>
</feature>
<reference evidence="3" key="1">
    <citation type="journal article" date="2019" name="Int. J. Syst. Evol. Microbiol.">
        <title>The Global Catalogue of Microorganisms (GCM) 10K type strain sequencing project: providing services to taxonomists for standard genome sequencing and annotation.</title>
        <authorList>
            <consortium name="The Broad Institute Genomics Platform"/>
            <consortium name="The Broad Institute Genome Sequencing Center for Infectious Disease"/>
            <person name="Wu L."/>
            <person name="Ma J."/>
        </authorList>
    </citation>
    <scope>NUCLEOTIDE SEQUENCE [LARGE SCALE GENOMIC DNA]</scope>
    <source>
        <strain evidence="3">JCM 15442</strain>
    </source>
</reference>
<name>A0ABQ2G2L6_9DEIO</name>
<accession>A0ABQ2G2L6</accession>
<keyword evidence="3" id="KW-1185">Reference proteome</keyword>
<dbReference type="EMBL" id="BMOL01000002">
    <property type="protein sequence ID" value="GGL72230.1"/>
    <property type="molecule type" value="Genomic_DNA"/>
</dbReference>
<evidence type="ECO:0000313" key="2">
    <source>
        <dbReference type="EMBL" id="GGL72230.1"/>
    </source>
</evidence>
<protein>
    <submittedName>
        <fullName evidence="2">Uncharacterized protein</fullName>
    </submittedName>
</protein>
<feature type="region of interest" description="Disordered" evidence="1">
    <location>
        <begin position="1"/>
        <end position="60"/>
    </location>
</feature>
<feature type="compositionally biased region" description="Low complexity" evidence="1">
    <location>
        <begin position="26"/>
        <end position="35"/>
    </location>
</feature>
<evidence type="ECO:0000313" key="3">
    <source>
        <dbReference type="Proteomes" id="UP000639973"/>
    </source>
</evidence>
<gene>
    <name evidence="2" type="ORF">GCM10010840_07930</name>
</gene>
<dbReference type="Proteomes" id="UP000639973">
    <property type="component" value="Unassembled WGS sequence"/>
</dbReference>
<proteinExistence type="predicted"/>
<organism evidence="2 3">
    <name type="scientific">Deinococcus aerolatus</name>
    <dbReference type="NCBI Taxonomy" id="522487"/>
    <lineage>
        <taxon>Bacteria</taxon>
        <taxon>Thermotogati</taxon>
        <taxon>Deinococcota</taxon>
        <taxon>Deinococci</taxon>
        <taxon>Deinococcales</taxon>
        <taxon>Deinococcaceae</taxon>
        <taxon>Deinococcus</taxon>
    </lineage>
</organism>
<comment type="caution">
    <text evidence="2">The sequence shown here is derived from an EMBL/GenBank/DDBJ whole genome shotgun (WGS) entry which is preliminary data.</text>
</comment>
<sequence length="60" mass="7060">MATSAHREHTMHFDLQYGQQRAQDFQQEAAQASRARQARPAREDRPRLSLRALFQRLRPA</sequence>
<evidence type="ECO:0000256" key="1">
    <source>
        <dbReference type="SAM" id="MobiDB-lite"/>
    </source>
</evidence>